<dbReference type="RefSeq" id="WP_284243704.1">
    <property type="nucleotide sequence ID" value="NZ_BSST01000001.1"/>
</dbReference>
<evidence type="ECO:0000256" key="1">
    <source>
        <dbReference type="ARBA" id="ARBA00005028"/>
    </source>
</evidence>
<comment type="catalytic activity">
    <reaction evidence="5">
        <text>alpha-D-glucose = beta-D-glucose</text>
        <dbReference type="Rhea" id="RHEA:10264"/>
        <dbReference type="ChEBI" id="CHEBI:15903"/>
        <dbReference type="ChEBI" id="CHEBI:17925"/>
        <dbReference type="EC" id="5.1.3.3"/>
    </reaction>
</comment>
<comment type="similarity">
    <text evidence="2 5">Belongs to the aldose epimerase family.</text>
</comment>
<dbReference type="InterPro" id="IPR047215">
    <property type="entry name" value="Galactose_mutarotase-like"/>
</dbReference>
<evidence type="ECO:0000256" key="5">
    <source>
        <dbReference type="PIRNR" id="PIRNR005096"/>
    </source>
</evidence>
<evidence type="ECO:0000256" key="2">
    <source>
        <dbReference type="ARBA" id="ARBA00006206"/>
    </source>
</evidence>
<keyword evidence="3 5" id="KW-0413">Isomerase</keyword>
<keyword evidence="4 5" id="KW-0119">Carbohydrate metabolism</keyword>
<sequence>MSSHLAFNRIIQQDFGQLTSGEFASLYTLTNANGMQVKITNYGAIIVSIFTPDKTQRLTDIVLGYDNVADYEADNYYLGAVIGRYAGRIHQGKISINGQQHQLTLNAPDSQLHGGKQGLNKQLWRAKTSENADTACLTLSYTSPDGEQGFPGTVNFTVNYHLNDNNELIVEYLAKTDQPTLVNLTQHSYFNLAGHNSGNVHSHQVAINADYFLPMNERAYPTGEIAQVDHTPHDFRQLKALAQDIDADNKQIAIGKGYDNYWLLNDNAISVQAFAAQVVEPNSGRRMTIYTDQPSMVLYTANYIDGSHIGKNNYCYQRRAALCLEPQRANNKEKGVTLDNTLLTPTQPFASTTRYVFDLIES</sequence>
<dbReference type="EMBL" id="BSST01000001">
    <property type="protein sequence ID" value="GLX77814.1"/>
    <property type="molecule type" value="Genomic_DNA"/>
</dbReference>
<protein>
    <recommendedName>
        <fullName evidence="5">Aldose 1-epimerase</fullName>
        <ecNumber evidence="5">5.1.3.3</ecNumber>
    </recommendedName>
</protein>
<dbReference type="InterPro" id="IPR008183">
    <property type="entry name" value="Aldose_1/G6P_1-epimerase"/>
</dbReference>
<dbReference type="Proteomes" id="UP001157186">
    <property type="component" value="Unassembled WGS sequence"/>
</dbReference>
<name>A0ABQ6GRK5_9GAMM</name>
<dbReference type="PANTHER" id="PTHR10091">
    <property type="entry name" value="ALDOSE-1-EPIMERASE"/>
    <property type="match status" value="1"/>
</dbReference>
<organism evidence="6 7">
    <name type="scientific">Thalassotalea insulae</name>
    <dbReference type="NCBI Taxonomy" id="2056778"/>
    <lineage>
        <taxon>Bacteria</taxon>
        <taxon>Pseudomonadati</taxon>
        <taxon>Pseudomonadota</taxon>
        <taxon>Gammaproteobacteria</taxon>
        <taxon>Alteromonadales</taxon>
        <taxon>Colwelliaceae</taxon>
        <taxon>Thalassotalea</taxon>
    </lineage>
</organism>
<comment type="caution">
    <text evidence="6">The sequence shown here is derived from an EMBL/GenBank/DDBJ whole genome shotgun (WGS) entry which is preliminary data.</text>
</comment>
<dbReference type="NCBIfam" id="NF008277">
    <property type="entry name" value="PRK11055.1"/>
    <property type="match status" value="1"/>
</dbReference>
<evidence type="ECO:0000313" key="6">
    <source>
        <dbReference type="EMBL" id="GLX77814.1"/>
    </source>
</evidence>
<reference evidence="6 7" key="1">
    <citation type="submission" date="2023-03" db="EMBL/GenBank/DDBJ databases">
        <title>Draft genome sequence of Thalassotalea insulae KCTC 62186T.</title>
        <authorList>
            <person name="Sawabe T."/>
        </authorList>
    </citation>
    <scope>NUCLEOTIDE SEQUENCE [LARGE SCALE GENOMIC DNA]</scope>
    <source>
        <strain evidence="6 7">KCTC 62186</strain>
    </source>
</reference>
<dbReference type="InterPro" id="IPR014718">
    <property type="entry name" value="GH-type_carb-bd"/>
</dbReference>
<evidence type="ECO:0000256" key="4">
    <source>
        <dbReference type="ARBA" id="ARBA00023277"/>
    </source>
</evidence>
<dbReference type="Gene3D" id="2.70.98.10">
    <property type="match status" value="1"/>
</dbReference>
<dbReference type="InterPro" id="IPR015443">
    <property type="entry name" value="Aldose_1-epimerase"/>
</dbReference>
<comment type="pathway">
    <text evidence="1 5">Carbohydrate metabolism; hexose metabolism.</text>
</comment>
<evidence type="ECO:0000313" key="7">
    <source>
        <dbReference type="Proteomes" id="UP001157186"/>
    </source>
</evidence>
<dbReference type="EC" id="5.1.3.3" evidence="5"/>
<dbReference type="Pfam" id="PF01263">
    <property type="entry name" value="Aldose_epim"/>
    <property type="match status" value="1"/>
</dbReference>
<gene>
    <name evidence="6" type="primary">galM</name>
    <name evidence="6" type="ORF">tinsulaeT_11540</name>
</gene>
<dbReference type="CDD" id="cd09019">
    <property type="entry name" value="galactose_mutarotase_like"/>
    <property type="match status" value="1"/>
</dbReference>
<keyword evidence="7" id="KW-1185">Reference proteome</keyword>
<dbReference type="PANTHER" id="PTHR10091:SF0">
    <property type="entry name" value="GALACTOSE MUTAROTASE"/>
    <property type="match status" value="1"/>
</dbReference>
<dbReference type="SUPFAM" id="SSF74650">
    <property type="entry name" value="Galactose mutarotase-like"/>
    <property type="match status" value="1"/>
</dbReference>
<accession>A0ABQ6GRK5</accession>
<evidence type="ECO:0000256" key="3">
    <source>
        <dbReference type="ARBA" id="ARBA00023235"/>
    </source>
</evidence>
<proteinExistence type="inferred from homology"/>
<dbReference type="InterPro" id="IPR011013">
    <property type="entry name" value="Gal_mutarotase_sf_dom"/>
</dbReference>
<dbReference type="PIRSF" id="PIRSF005096">
    <property type="entry name" value="GALM"/>
    <property type="match status" value="1"/>
</dbReference>